<sequence length="181" mass="20336">MMDVGCTGGQKQHHCYRRKVMRYLSSHTHTHNLDSHVHDGRGLHWRAEATSLLQEEGDALSQLTHTHNLDSHVHDGRGLHWRAEATSLLQEEVEEQRLPGLTDPSHLSGCVYCVLCPVSVQVSNQGARAVSPTSSESTLSLKLLRLWWDDEAGANCRDICSSFRRETLTWTRHVLTAMGCC</sequence>
<evidence type="ECO:0000313" key="1">
    <source>
        <dbReference type="EMBL" id="KAK3781819.1"/>
    </source>
</evidence>
<keyword evidence="2" id="KW-1185">Reference proteome</keyword>
<accession>A0AAE1A5U2</accession>
<evidence type="ECO:0000313" key="2">
    <source>
        <dbReference type="Proteomes" id="UP001283361"/>
    </source>
</evidence>
<dbReference type="AlphaFoldDB" id="A0AAE1A5U2"/>
<gene>
    <name evidence="1" type="ORF">RRG08_016941</name>
</gene>
<reference evidence="1" key="1">
    <citation type="journal article" date="2023" name="G3 (Bethesda)">
        <title>A reference genome for the long-term kleptoplast-retaining sea slug Elysia crispata morphotype clarki.</title>
        <authorList>
            <person name="Eastman K.E."/>
            <person name="Pendleton A.L."/>
            <person name="Shaikh M.A."/>
            <person name="Suttiyut T."/>
            <person name="Ogas R."/>
            <person name="Tomko P."/>
            <person name="Gavelis G."/>
            <person name="Widhalm J.R."/>
            <person name="Wisecaver J.H."/>
        </authorList>
    </citation>
    <scope>NUCLEOTIDE SEQUENCE</scope>
    <source>
        <strain evidence="1">ECLA1</strain>
    </source>
</reference>
<dbReference type="EMBL" id="JAWDGP010002587">
    <property type="protein sequence ID" value="KAK3781819.1"/>
    <property type="molecule type" value="Genomic_DNA"/>
</dbReference>
<name>A0AAE1A5U2_9GAST</name>
<protein>
    <submittedName>
        <fullName evidence="1">Uncharacterized protein</fullName>
    </submittedName>
</protein>
<organism evidence="1 2">
    <name type="scientific">Elysia crispata</name>
    <name type="common">lettuce slug</name>
    <dbReference type="NCBI Taxonomy" id="231223"/>
    <lineage>
        <taxon>Eukaryota</taxon>
        <taxon>Metazoa</taxon>
        <taxon>Spiralia</taxon>
        <taxon>Lophotrochozoa</taxon>
        <taxon>Mollusca</taxon>
        <taxon>Gastropoda</taxon>
        <taxon>Heterobranchia</taxon>
        <taxon>Euthyneura</taxon>
        <taxon>Panpulmonata</taxon>
        <taxon>Sacoglossa</taxon>
        <taxon>Placobranchoidea</taxon>
        <taxon>Plakobranchidae</taxon>
        <taxon>Elysia</taxon>
    </lineage>
</organism>
<proteinExistence type="predicted"/>
<dbReference type="Proteomes" id="UP001283361">
    <property type="component" value="Unassembled WGS sequence"/>
</dbReference>
<comment type="caution">
    <text evidence="1">The sequence shown here is derived from an EMBL/GenBank/DDBJ whole genome shotgun (WGS) entry which is preliminary data.</text>
</comment>